<feature type="domain" description="STAS" evidence="1">
    <location>
        <begin position="3"/>
        <end position="114"/>
    </location>
</feature>
<accession>A0A8J4H8Y7</accession>
<dbReference type="PANTHER" id="PTHR33745:SF1">
    <property type="entry name" value="RSBT ANTAGONIST PROTEIN RSBS"/>
    <property type="match status" value="1"/>
</dbReference>
<dbReference type="AlphaFoldDB" id="A0A8J4H8Y7"/>
<dbReference type="CDD" id="cd07041">
    <property type="entry name" value="STAS_RsbR_RsbS_like"/>
    <property type="match status" value="1"/>
</dbReference>
<reference evidence="2" key="1">
    <citation type="submission" date="2021-04" db="EMBL/GenBank/DDBJ databases">
        <title>Draft genome sequence of Xylanibacillus composti strain K13.</title>
        <authorList>
            <person name="Uke A."/>
            <person name="Chhe C."/>
            <person name="Baramee S."/>
            <person name="Kosugi A."/>
        </authorList>
    </citation>
    <scope>NUCLEOTIDE SEQUENCE</scope>
    <source>
        <strain evidence="2">K13</strain>
    </source>
</reference>
<comment type="caution">
    <text evidence="2">The sequence shown here is derived from an EMBL/GenBank/DDBJ whole genome shotgun (WGS) entry which is preliminary data.</text>
</comment>
<dbReference type="Gene3D" id="3.30.750.24">
    <property type="entry name" value="STAS domain"/>
    <property type="match status" value="1"/>
</dbReference>
<dbReference type="Pfam" id="PF01740">
    <property type="entry name" value="STAS"/>
    <property type="match status" value="1"/>
</dbReference>
<gene>
    <name evidence="2" type="primary">rsbS</name>
    <name evidence="2" type="ORF">XYCOK13_37620</name>
</gene>
<evidence type="ECO:0000313" key="2">
    <source>
        <dbReference type="EMBL" id="GIQ70938.1"/>
    </source>
</evidence>
<protein>
    <submittedName>
        <fullName evidence="2">Anti-sigma factor B antagonist</fullName>
    </submittedName>
</protein>
<dbReference type="InterPro" id="IPR002645">
    <property type="entry name" value="STAS_dom"/>
</dbReference>
<dbReference type="RefSeq" id="WP_213413746.1">
    <property type="nucleotide sequence ID" value="NZ_BOVK01000064.1"/>
</dbReference>
<dbReference type="PANTHER" id="PTHR33745">
    <property type="entry name" value="RSBT ANTAGONIST PROTEIN RSBS-RELATED"/>
    <property type="match status" value="1"/>
</dbReference>
<dbReference type="PROSITE" id="PS50801">
    <property type="entry name" value="STAS"/>
    <property type="match status" value="1"/>
</dbReference>
<name>A0A8J4H8Y7_9BACL</name>
<keyword evidence="3" id="KW-1185">Reference proteome</keyword>
<proteinExistence type="predicted"/>
<dbReference type="EMBL" id="BOVK01000064">
    <property type="protein sequence ID" value="GIQ70938.1"/>
    <property type="molecule type" value="Genomic_DNA"/>
</dbReference>
<dbReference type="Proteomes" id="UP000677918">
    <property type="component" value="Unassembled WGS sequence"/>
</dbReference>
<evidence type="ECO:0000259" key="1">
    <source>
        <dbReference type="PROSITE" id="PS50801"/>
    </source>
</evidence>
<dbReference type="SUPFAM" id="SSF52091">
    <property type="entry name" value="SpoIIaa-like"/>
    <property type="match status" value="1"/>
</dbReference>
<sequence length="125" mass="13905">MQNQVPILQLGDMLIVTIKPDLTDDEAVRLKDDILQQIKKNNIYGVILDISVVDLIDSYMGRILSEISEMSRLMGAKTVITGMSPYVAISMVEFGLNFRSIQTALTVEKGMEWLSISRTMGVSHG</sequence>
<evidence type="ECO:0000313" key="3">
    <source>
        <dbReference type="Proteomes" id="UP000677918"/>
    </source>
</evidence>
<dbReference type="InterPro" id="IPR051932">
    <property type="entry name" value="Bact_StressResp_Reg"/>
</dbReference>
<dbReference type="InterPro" id="IPR036513">
    <property type="entry name" value="STAS_dom_sf"/>
</dbReference>
<organism evidence="2 3">
    <name type="scientific">Xylanibacillus composti</name>
    <dbReference type="NCBI Taxonomy" id="1572762"/>
    <lineage>
        <taxon>Bacteria</taxon>
        <taxon>Bacillati</taxon>
        <taxon>Bacillota</taxon>
        <taxon>Bacilli</taxon>
        <taxon>Bacillales</taxon>
        <taxon>Paenibacillaceae</taxon>
        <taxon>Xylanibacillus</taxon>
    </lineage>
</organism>